<evidence type="ECO:0000256" key="2">
    <source>
        <dbReference type="ARBA" id="ARBA00023136"/>
    </source>
</evidence>
<keyword evidence="5 7" id="KW-0449">Lipoprotein</keyword>
<dbReference type="Gene3D" id="3.30.160.150">
    <property type="entry name" value="Lipoprotein like domain"/>
    <property type="match status" value="1"/>
</dbReference>
<name>A0ABU9GKL2_COBMA</name>
<dbReference type="PANTHER" id="PTHR38098">
    <property type="entry name" value="LPS-ASSEMBLY LIPOPROTEIN LPTE"/>
    <property type="match status" value="1"/>
</dbReference>
<gene>
    <name evidence="7" type="primary">lptE</name>
    <name evidence="7" type="ORF">V6243_17500</name>
</gene>
<keyword evidence="8" id="KW-1185">Reference proteome</keyword>
<comment type="caution">
    <text evidence="7">The sequence shown here is derived from an EMBL/GenBank/DDBJ whole genome shotgun (WGS) entry which is preliminary data.</text>
</comment>
<evidence type="ECO:0000256" key="1">
    <source>
        <dbReference type="ARBA" id="ARBA00022729"/>
    </source>
</evidence>
<dbReference type="RefSeq" id="WP_084209267.1">
    <property type="nucleotide sequence ID" value="NZ_CP017114.1"/>
</dbReference>
<dbReference type="EMBL" id="JBAKAP010000031">
    <property type="protein sequence ID" value="MEL0618625.1"/>
    <property type="molecule type" value="Genomic_DNA"/>
</dbReference>
<keyword evidence="3" id="KW-0564">Palmitate</keyword>
<keyword evidence="1" id="KW-0732">Signal</keyword>
<accession>A0ABU9GKL2</accession>
<sequence>MTQANSNSASVDASRSPGETAASAAPRRSAPRRLMAAIGVGVALTLSGCGFQLRDYDATPMAITELDVQAPNTDTHDALREALKQADIRLSDDAPLRLNLGKLNEDVHQITFGDAGSIKRELTYRVVYSLQRKSDGAYLANQQELEASSDYYTNDDNLLNTDDVRERAGEQNDRELSRQLMDRLRAITP</sequence>
<reference evidence="7 8" key="1">
    <citation type="submission" date="2024-02" db="EMBL/GenBank/DDBJ databases">
        <title>Bacteria isolated from the canopy kelp, Nereocystis luetkeana.</title>
        <authorList>
            <person name="Pfister C.A."/>
            <person name="Younker I.T."/>
            <person name="Light S.H."/>
        </authorList>
    </citation>
    <scope>NUCLEOTIDE SEQUENCE [LARGE SCALE GENOMIC DNA]</scope>
    <source>
        <strain evidence="7 8">TI.5.07</strain>
    </source>
</reference>
<evidence type="ECO:0000256" key="4">
    <source>
        <dbReference type="ARBA" id="ARBA00023237"/>
    </source>
</evidence>
<evidence type="ECO:0000313" key="8">
    <source>
        <dbReference type="Proteomes" id="UP001378242"/>
    </source>
</evidence>
<evidence type="ECO:0000256" key="6">
    <source>
        <dbReference type="SAM" id="MobiDB-lite"/>
    </source>
</evidence>
<feature type="region of interest" description="Disordered" evidence="6">
    <location>
        <begin position="1"/>
        <end position="29"/>
    </location>
</feature>
<feature type="compositionally biased region" description="Polar residues" evidence="6">
    <location>
        <begin position="1"/>
        <end position="13"/>
    </location>
</feature>
<keyword evidence="2" id="KW-0472">Membrane</keyword>
<evidence type="ECO:0000313" key="7">
    <source>
        <dbReference type="EMBL" id="MEL0618625.1"/>
    </source>
</evidence>
<proteinExistence type="predicted"/>
<dbReference type="Pfam" id="PF04390">
    <property type="entry name" value="LptE"/>
    <property type="match status" value="1"/>
</dbReference>
<keyword evidence="4" id="KW-0998">Cell outer membrane</keyword>
<protein>
    <submittedName>
        <fullName evidence="7">LPS assembly lipoprotein LptE</fullName>
    </submittedName>
</protein>
<dbReference type="Proteomes" id="UP001378242">
    <property type="component" value="Unassembled WGS sequence"/>
</dbReference>
<dbReference type="PANTHER" id="PTHR38098:SF1">
    <property type="entry name" value="LPS-ASSEMBLY LIPOPROTEIN LPTE"/>
    <property type="match status" value="1"/>
</dbReference>
<evidence type="ECO:0000256" key="3">
    <source>
        <dbReference type="ARBA" id="ARBA00023139"/>
    </source>
</evidence>
<dbReference type="InterPro" id="IPR007485">
    <property type="entry name" value="LPS_assembly_LptE"/>
</dbReference>
<organism evidence="7 8">
    <name type="scientific">Cobetia marina</name>
    <name type="common">Deleya marina</name>
    <dbReference type="NCBI Taxonomy" id="28258"/>
    <lineage>
        <taxon>Bacteria</taxon>
        <taxon>Pseudomonadati</taxon>
        <taxon>Pseudomonadota</taxon>
        <taxon>Gammaproteobacteria</taxon>
        <taxon>Oceanospirillales</taxon>
        <taxon>Halomonadaceae</taxon>
        <taxon>Cobetia</taxon>
    </lineage>
</organism>
<evidence type="ECO:0000256" key="5">
    <source>
        <dbReference type="ARBA" id="ARBA00023288"/>
    </source>
</evidence>
<dbReference type="GeneID" id="43179001"/>